<dbReference type="AlphaFoldDB" id="A0AAD6BSI5"/>
<dbReference type="Proteomes" id="UP001213681">
    <property type="component" value="Unassembled WGS sequence"/>
</dbReference>
<dbReference type="GeneID" id="81605193"/>
<proteinExistence type="predicted"/>
<accession>A0AAD6BSI5</accession>
<organism evidence="2 3">
    <name type="scientific">Penicillium daleae</name>
    <dbReference type="NCBI Taxonomy" id="63821"/>
    <lineage>
        <taxon>Eukaryota</taxon>
        <taxon>Fungi</taxon>
        <taxon>Dikarya</taxon>
        <taxon>Ascomycota</taxon>
        <taxon>Pezizomycotina</taxon>
        <taxon>Eurotiomycetes</taxon>
        <taxon>Eurotiomycetidae</taxon>
        <taxon>Eurotiales</taxon>
        <taxon>Aspergillaceae</taxon>
        <taxon>Penicillium</taxon>
    </lineage>
</organism>
<dbReference type="RefSeq" id="XP_056759704.1">
    <property type="nucleotide sequence ID" value="XM_056914950.1"/>
</dbReference>
<sequence length="127" mass="13984">MDQSILTFPFTSSMALKASAPTADIGNYTFVPLFVCFQLSFPPNNYSHPPPSRTNAQYPIVEFNAECRTGPVLGLQKARRPPEDPASRFLTDNNPRFCPSLRSVASPVRNGRRTLCGNMPLPPDSTP</sequence>
<protein>
    <submittedName>
        <fullName evidence="2">Uncharacterized protein</fullName>
    </submittedName>
</protein>
<reference evidence="2" key="2">
    <citation type="journal article" date="2023" name="IMA Fungus">
        <title>Comparative genomic study of the Penicillium genus elucidates a diverse pangenome and 15 lateral gene transfer events.</title>
        <authorList>
            <person name="Petersen C."/>
            <person name="Sorensen T."/>
            <person name="Nielsen M.R."/>
            <person name="Sondergaard T.E."/>
            <person name="Sorensen J.L."/>
            <person name="Fitzpatrick D.A."/>
            <person name="Frisvad J.C."/>
            <person name="Nielsen K.L."/>
        </authorList>
    </citation>
    <scope>NUCLEOTIDE SEQUENCE</scope>
    <source>
        <strain evidence="2">IBT 16125</strain>
    </source>
</reference>
<evidence type="ECO:0000313" key="2">
    <source>
        <dbReference type="EMBL" id="KAJ5432412.1"/>
    </source>
</evidence>
<gene>
    <name evidence="2" type="ORF">N7458_011568</name>
</gene>
<evidence type="ECO:0000313" key="3">
    <source>
        <dbReference type="Proteomes" id="UP001213681"/>
    </source>
</evidence>
<reference evidence="2" key="1">
    <citation type="submission" date="2022-12" db="EMBL/GenBank/DDBJ databases">
        <authorList>
            <person name="Petersen C."/>
        </authorList>
    </citation>
    <scope>NUCLEOTIDE SEQUENCE</scope>
    <source>
        <strain evidence="2">IBT 16125</strain>
    </source>
</reference>
<keyword evidence="3" id="KW-1185">Reference proteome</keyword>
<comment type="caution">
    <text evidence="2">The sequence shown here is derived from an EMBL/GenBank/DDBJ whole genome shotgun (WGS) entry which is preliminary data.</text>
</comment>
<feature type="region of interest" description="Disordered" evidence="1">
    <location>
        <begin position="75"/>
        <end position="94"/>
    </location>
</feature>
<name>A0AAD6BSI5_9EURO</name>
<evidence type="ECO:0000256" key="1">
    <source>
        <dbReference type="SAM" id="MobiDB-lite"/>
    </source>
</evidence>
<dbReference type="EMBL" id="JAPVEA010000009">
    <property type="protein sequence ID" value="KAJ5432412.1"/>
    <property type="molecule type" value="Genomic_DNA"/>
</dbReference>